<protein>
    <recommendedName>
        <fullName evidence="3">N-acetyltransferase domain-containing protein</fullName>
    </recommendedName>
</protein>
<evidence type="ECO:0000313" key="1">
    <source>
        <dbReference type="EMBL" id="MBB5349952.1"/>
    </source>
</evidence>
<dbReference type="RefSeq" id="WP_184014865.1">
    <property type="nucleotide sequence ID" value="NZ_JACHFD010000001.1"/>
</dbReference>
<dbReference type="Proteomes" id="UP000557717">
    <property type="component" value="Unassembled WGS sequence"/>
</dbReference>
<evidence type="ECO:0000313" key="2">
    <source>
        <dbReference type="Proteomes" id="UP000557717"/>
    </source>
</evidence>
<reference evidence="1 2" key="1">
    <citation type="submission" date="2020-08" db="EMBL/GenBank/DDBJ databases">
        <title>Genomic Encyclopedia of Type Strains, Phase IV (KMG-IV): sequencing the most valuable type-strain genomes for metagenomic binning, comparative biology and taxonomic classification.</title>
        <authorList>
            <person name="Goeker M."/>
        </authorList>
    </citation>
    <scope>NUCLEOTIDE SEQUENCE [LARGE SCALE GENOMIC DNA]</scope>
    <source>
        <strain evidence="1 2">YC6886</strain>
    </source>
</reference>
<organism evidence="1 2">
    <name type="scientific">Haloferula luteola</name>
    <dbReference type="NCBI Taxonomy" id="595692"/>
    <lineage>
        <taxon>Bacteria</taxon>
        <taxon>Pseudomonadati</taxon>
        <taxon>Verrucomicrobiota</taxon>
        <taxon>Verrucomicrobiia</taxon>
        <taxon>Verrucomicrobiales</taxon>
        <taxon>Verrucomicrobiaceae</taxon>
        <taxon>Haloferula</taxon>
    </lineage>
</organism>
<dbReference type="AlphaFoldDB" id="A0A840UVZ1"/>
<accession>A0A840UVZ1</accession>
<proteinExistence type="predicted"/>
<evidence type="ECO:0008006" key="3">
    <source>
        <dbReference type="Google" id="ProtNLM"/>
    </source>
</evidence>
<sequence>MESISVGVPADAWELRRCRELGPGLSGPTGCWCGFLETHGIRHCVAACWWPANGDRELLAFDIFLSPALGESEAGFFMHSFLDYQGKEGCRVLQSRRAFPAGHPTAEALKNAGFEARDSHRRYRIQIESIRQRLRRLASRRFLPQPSSFRWKPVRDLEANRLQGFLESCDLVGEIRAVEPDRDLSLALIHEGRIVAAGVVHRNGPEKVAFLLRAVAKDFPGGRWLGNLILIREIESRLPKGIRFCDFEARPELHRETIHLAKKLGGEELPEAAVWRRTLSLPGSR</sequence>
<keyword evidence="2" id="KW-1185">Reference proteome</keyword>
<comment type="caution">
    <text evidence="1">The sequence shown here is derived from an EMBL/GenBank/DDBJ whole genome shotgun (WGS) entry which is preliminary data.</text>
</comment>
<dbReference type="EMBL" id="JACHFD010000001">
    <property type="protein sequence ID" value="MBB5349952.1"/>
    <property type="molecule type" value="Genomic_DNA"/>
</dbReference>
<name>A0A840UVZ1_9BACT</name>
<gene>
    <name evidence="1" type="ORF">HNR46_000173</name>
</gene>